<dbReference type="PANTHER" id="PTHR10302:SF27">
    <property type="entry name" value="SINGLE-STRANDED DNA-BINDING PROTEIN"/>
    <property type="match status" value="1"/>
</dbReference>
<organism evidence="5 6">
    <name type="scientific">Desulfocurvibacter africanus PCS</name>
    <dbReference type="NCBI Taxonomy" id="1262666"/>
    <lineage>
        <taxon>Bacteria</taxon>
        <taxon>Pseudomonadati</taxon>
        <taxon>Thermodesulfobacteriota</taxon>
        <taxon>Desulfovibrionia</taxon>
        <taxon>Desulfovibrionales</taxon>
        <taxon>Desulfovibrionaceae</taxon>
        <taxon>Desulfocurvibacter</taxon>
    </lineage>
</organism>
<comment type="caution">
    <text evidence="2">Lacks conserved residue(s) required for the propagation of feature annotation.</text>
</comment>
<gene>
    <name evidence="5" type="ORF">PCS_00175</name>
</gene>
<dbReference type="GO" id="GO:0003697">
    <property type="term" value="F:single-stranded DNA binding"/>
    <property type="evidence" value="ECO:0007669"/>
    <property type="project" value="UniProtKB-UniRule"/>
</dbReference>
<proteinExistence type="inferred from homology"/>
<dbReference type="InterPro" id="IPR012340">
    <property type="entry name" value="NA-bd_OB-fold"/>
</dbReference>
<evidence type="ECO:0000313" key="5">
    <source>
        <dbReference type="EMBL" id="EMG38547.1"/>
    </source>
</evidence>
<dbReference type="PANTHER" id="PTHR10302">
    <property type="entry name" value="SINGLE-STRANDED DNA-BINDING PROTEIN"/>
    <property type="match status" value="1"/>
</dbReference>
<evidence type="ECO:0000313" key="6">
    <source>
        <dbReference type="Proteomes" id="UP000011922"/>
    </source>
</evidence>
<comment type="subunit">
    <text evidence="2">Homotetramer.</text>
</comment>
<evidence type="ECO:0000256" key="2">
    <source>
        <dbReference type="HAMAP-Rule" id="MF_00984"/>
    </source>
</evidence>
<accession>M5PW63</accession>
<dbReference type="EMBL" id="AOSV01000003">
    <property type="protein sequence ID" value="EMG38547.1"/>
    <property type="molecule type" value="Genomic_DNA"/>
</dbReference>
<dbReference type="OrthoDB" id="9809878at2"/>
<sequence length="169" mass="18782">MAGSMNKVILIGRLGQDPKLAYLPSGQAVVNARIATDESYKDQSGQRVDRTEWHNITVYGKQAEFVANYLHKGSLIMIEGSLRTRNYEKEGQKHYVTEVIAQRVQGLDSRRDSQGDAAPQQGYQNQGYQNQQQPRGGQRPAPQQAPQYQDDDLGPAFPSEAGGMDDVPF</sequence>
<keyword evidence="1 2" id="KW-0238">DNA-binding</keyword>
<reference evidence="5 6" key="1">
    <citation type="journal article" date="2013" name="Genome Announc.">
        <title>Draft Genome Sequence for Desulfovibrio africanus Strain PCS.</title>
        <authorList>
            <person name="Brown S.D."/>
            <person name="Utturkar S.M."/>
            <person name="Arkin A.P."/>
            <person name="Deutschbauer A.M."/>
            <person name="Elias D.A."/>
            <person name="Hazen T.C."/>
            <person name="Chakraborty R."/>
        </authorList>
    </citation>
    <scope>NUCLEOTIDE SEQUENCE [LARGE SCALE GENOMIC DNA]</scope>
    <source>
        <strain evidence="5 6">PCS</strain>
    </source>
</reference>
<comment type="caution">
    <text evidence="5">The sequence shown here is derived from an EMBL/GenBank/DDBJ whole genome shotgun (WGS) entry which is preliminary data.</text>
</comment>
<dbReference type="CDD" id="cd04496">
    <property type="entry name" value="SSB_OBF"/>
    <property type="match status" value="1"/>
</dbReference>
<evidence type="ECO:0000256" key="1">
    <source>
        <dbReference type="ARBA" id="ARBA00023125"/>
    </source>
</evidence>
<dbReference type="PIRSF" id="PIRSF002070">
    <property type="entry name" value="SSB"/>
    <property type="match status" value="1"/>
</dbReference>
<dbReference type="Proteomes" id="UP000011922">
    <property type="component" value="Unassembled WGS sequence"/>
</dbReference>
<dbReference type="Gene3D" id="2.40.50.140">
    <property type="entry name" value="Nucleic acid-binding proteins"/>
    <property type="match status" value="1"/>
</dbReference>
<dbReference type="AlphaFoldDB" id="M5PW63"/>
<dbReference type="InterPro" id="IPR011344">
    <property type="entry name" value="ssDNA-bd"/>
</dbReference>
<feature type="region of interest" description="Disordered" evidence="4">
    <location>
        <begin position="106"/>
        <end position="169"/>
    </location>
</feature>
<dbReference type="HAMAP" id="MF_00984">
    <property type="entry name" value="SSB"/>
    <property type="match status" value="1"/>
</dbReference>
<dbReference type="Pfam" id="PF00436">
    <property type="entry name" value="SSB"/>
    <property type="match status" value="1"/>
</dbReference>
<dbReference type="InterPro" id="IPR000424">
    <property type="entry name" value="Primosome_PriB/ssb"/>
</dbReference>
<dbReference type="GO" id="GO:0009295">
    <property type="term" value="C:nucleoid"/>
    <property type="evidence" value="ECO:0007669"/>
    <property type="project" value="TreeGrafter"/>
</dbReference>
<name>M5PW63_DESAF</name>
<dbReference type="NCBIfam" id="TIGR00621">
    <property type="entry name" value="ssb"/>
    <property type="match status" value="1"/>
</dbReference>
<dbReference type="SUPFAM" id="SSF50249">
    <property type="entry name" value="Nucleic acid-binding proteins"/>
    <property type="match status" value="1"/>
</dbReference>
<dbReference type="RefSeq" id="WP_005983086.1">
    <property type="nucleotide sequence ID" value="NZ_AOSV01000003.1"/>
</dbReference>
<evidence type="ECO:0000256" key="4">
    <source>
        <dbReference type="SAM" id="MobiDB-lite"/>
    </source>
</evidence>
<feature type="compositionally biased region" description="Low complexity" evidence="4">
    <location>
        <begin position="117"/>
        <end position="148"/>
    </location>
</feature>
<dbReference type="PATRIC" id="fig|1262666.3.peg.177"/>
<evidence type="ECO:0000256" key="3">
    <source>
        <dbReference type="PIRNR" id="PIRNR002070"/>
    </source>
</evidence>
<dbReference type="GO" id="GO:0006260">
    <property type="term" value="P:DNA replication"/>
    <property type="evidence" value="ECO:0007669"/>
    <property type="project" value="InterPro"/>
</dbReference>
<dbReference type="PROSITE" id="PS50935">
    <property type="entry name" value="SSB"/>
    <property type="match status" value="1"/>
</dbReference>
<protein>
    <recommendedName>
        <fullName evidence="2 3">Single-stranded DNA-binding protein</fullName>
        <shortName evidence="2">SSB</shortName>
    </recommendedName>
</protein>